<dbReference type="PANTHER" id="PTHR32248:SF4">
    <property type="entry name" value="RNA POLYMERASE SIGMA-54 FACTOR"/>
    <property type="match status" value="1"/>
</dbReference>
<feature type="domain" description="RNA polymerase sigma factor 54 core-binding" evidence="12">
    <location>
        <begin position="100"/>
        <end position="280"/>
    </location>
</feature>
<evidence type="ECO:0000256" key="3">
    <source>
        <dbReference type="ARBA" id="ARBA00022679"/>
    </source>
</evidence>
<dbReference type="InterPro" id="IPR007634">
    <property type="entry name" value="RNA_pol_sigma_54_DNA-bd"/>
</dbReference>
<evidence type="ECO:0000259" key="12">
    <source>
        <dbReference type="Pfam" id="PF04963"/>
    </source>
</evidence>
<dbReference type="GO" id="GO:0001216">
    <property type="term" value="F:DNA-binding transcription activator activity"/>
    <property type="evidence" value="ECO:0007669"/>
    <property type="project" value="InterPro"/>
</dbReference>
<dbReference type="Pfam" id="PF04963">
    <property type="entry name" value="Sigma54_CBD"/>
    <property type="match status" value="1"/>
</dbReference>
<evidence type="ECO:0000256" key="5">
    <source>
        <dbReference type="ARBA" id="ARBA00023015"/>
    </source>
</evidence>
<sequence length="463" mass="50901">MALRLELKPSQSLVMTPQLQQSIKLLQLSNLELASVIDRELAENPLLQRAEEAEAGESTVSEADFSLEQAPFPEGGASLSTPQAGASGEPPPGDFAPPEGPSLRAHLEEQLSLAAPSPKERMIGLNLIDMIDEAGYLRGDTGQLAERLNVAPEDVERVLTLLQSFDPAGVGARGLPECLEIQLREQGRLDPMIATLLRHLDLIAAQDLPKLARLCEADIEDVRDMIAEIRRLNPKPGLCFGGAPVAQITPDVVVRARPDGNWHVELNGQTLPRLLVDRAYFATVRAQASHDDRAFLGDCLNAANWLVRSLDQRARTILKVAEEIVRRQDGFLRHGAEHLQPMTLRDVAAEIDMHESTVSRASAHKYMATPRGLFEFRYFFTSAVAAADGASAHSSEAVRHRIKQLVDAETPDSVLSDDQIVEALKASGIDIARRTVAKYRDLMRIPSSRERRRAKKLELMQSG</sequence>
<keyword evidence="4 9" id="KW-0548">Nucleotidyltransferase</keyword>
<dbReference type="PROSITE" id="PS50044">
    <property type="entry name" value="SIGMA54_3"/>
    <property type="match status" value="1"/>
</dbReference>
<keyword evidence="7 9" id="KW-0238">DNA-binding</keyword>
<keyword evidence="8 9" id="KW-0804">Transcription</keyword>
<keyword evidence="5 9" id="KW-0805">Transcription regulation</keyword>
<dbReference type="OrthoDB" id="9814402at2"/>
<dbReference type="PIRSF" id="PIRSF000774">
    <property type="entry name" value="RpoN"/>
    <property type="match status" value="1"/>
</dbReference>
<feature type="compositionally biased region" description="Pro residues" evidence="10">
    <location>
        <begin position="89"/>
        <end position="100"/>
    </location>
</feature>
<comment type="function">
    <text evidence="9">Sigma factors are initiation factors that promote the attachment of RNA polymerase to specific initiation sites and are then released.</text>
</comment>
<dbReference type="NCBIfam" id="NF004596">
    <property type="entry name" value="PRK05932.1-3"/>
    <property type="match status" value="1"/>
</dbReference>
<dbReference type="PANTHER" id="PTHR32248">
    <property type="entry name" value="RNA POLYMERASE SIGMA-54 FACTOR"/>
    <property type="match status" value="1"/>
</dbReference>
<proteinExistence type="inferred from homology"/>
<dbReference type="GO" id="GO:0016779">
    <property type="term" value="F:nucleotidyltransferase activity"/>
    <property type="evidence" value="ECO:0007669"/>
    <property type="project" value="UniProtKB-KW"/>
</dbReference>
<dbReference type="EMBL" id="QXDF01000001">
    <property type="protein sequence ID" value="RIA56643.1"/>
    <property type="molecule type" value="Genomic_DNA"/>
</dbReference>
<keyword evidence="3 9" id="KW-0808">Transferase</keyword>
<evidence type="ECO:0000256" key="7">
    <source>
        <dbReference type="ARBA" id="ARBA00023125"/>
    </source>
</evidence>
<evidence type="ECO:0000256" key="10">
    <source>
        <dbReference type="SAM" id="MobiDB-lite"/>
    </source>
</evidence>
<protein>
    <recommendedName>
        <fullName evidence="9">RNA polymerase sigma-54 factor</fullName>
    </recommendedName>
</protein>
<name>A0A397Q6R0_9HYPH</name>
<evidence type="ECO:0000256" key="4">
    <source>
        <dbReference type="ARBA" id="ARBA00022695"/>
    </source>
</evidence>
<feature type="domain" description="RNA polymerase sigma factor 54 DNA-binding" evidence="11">
    <location>
        <begin position="295"/>
        <end position="453"/>
    </location>
</feature>
<keyword evidence="14" id="KW-1185">Reference proteome</keyword>
<evidence type="ECO:0000256" key="8">
    <source>
        <dbReference type="ARBA" id="ARBA00023163"/>
    </source>
</evidence>
<dbReference type="RefSeq" id="WP_119061415.1">
    <property type="nucleotide sequence ID" value="NZ_QXDF01000001.1"/>
</dbReference>
<accession>A0A397Q6R0</accession>
<evidence type="ECO:0000313" key="14">
    <source>
        <dbReference type="Proteomes" id="UP000266273"/>
    </source>
</evidence>
<dbReference type="InterPro" id="IPR038709">
    <property type="entry name" value="RpoN_core-bd_sf"/>
</dbReference>
<comment type="similarity">
    <text evidence="1 9">Belongs to the sigma-54 factor family.</text>
</comment>
<gene>
    <name evidence="13" type="ORF">BXY53_1749</name>
</gene>
<comment type="caution">
    <text evidence="13">The sequence shown here is derived from an EMBL/GenBank/DDBJ whole genome shotgun (WGS) entry which is preliminary data.</text>
</comment>
<dbReference type="Gene3D" id="1.10.10.1330">
    <property type="entry name" value="RNA polymerase sigma-54 factor, core-binding domain"/>
    <property type="match status" value="1"/>
</dbReference>
<keyword evidence="2 9" id="KW-0240">DNA-directed RNA polymerase</keyword>
<evidence type="ECO:0000259" key="11">
    <source>
        <dbReference type="Pfam" id="PF04552"/>
    </source>
</evidence>
<evidence type="ECO:0000313" key="13">
    <source>
        <dbReference type="EMBL" id="RIA56643.1"/>
    </source>
</evidence>
<dbReference type="Proteomes" id="UP000266273">
    <property type="component" value="Unassembled WGS sequence"/>
</dbReference>
<evidence type="ECO:0000256" key="2">
    <source>
        <dbReference type="ARBA" id="ARBA00022478"/>
    </source>
</evidence>
<feature type="region of interest" description="Disordered" evidence="10">
    <location>
        <begin position="70"/>
        <end position="102"/>
    </location>
</feature>
<organism evidence="13 14">
    <name type="scientific">Dichotomicrobium thermohalophilum</name>
    <dbReference type="NCBI Taxonomy" id="933063"/>
    <lineage>
        <taxon>Bacteria</taxon>
        <taxon>Pseudomonadati</taxon>
        <taxon>Pseudomonadota</taxon>
        <taxon>Alphaproteobacteria</taxon>
        <taxon>Hyphomicrobiales</taxon>
        <taxon>Hyphomicrobiaceae</taxon>
        <taxon>Dichotomicrobium</taxon>
    </lineage>
</organism>
<dbReference type="Gene3D" id="1.10.10.60">
    <property type="entry name" value="Homeodomain-like"/>
    <property type="match status" value="1"/>
</dbReference>
<dbReference type="GO" id="GO:0016987">
    <property type="term" value="F:sigma factor activity"/>
    <property type="evidence" value="ECO:0007669"/>
    <property type="project" value="UniProtKB-KW"/>
</dbReference>
<dbReference type="InterPro" id="IPR007046">
    <property type="entry name" value="RNA_pol_sigma_54_core-bd"/>
</dbReference>
<dbReference type="GO" id="GO:0003677">
    <property type="term" value="F:DNA binding"/>
    <property type="evidence" value="ECO:0007669"/>
    <property type="project" value="UniProtKB-KW"/>
</dbReference>
<dbReference type="PROSITE" id="PS00717">
    <property type="entry name" value="SIGMA54_1"/>
    <property type="match status" value="1"/>
</dbReference>
<evidence type="ECO:0000256" key="9">
    <source>
        <dbReference type="PIRNR" id="PIRNR000774"/>
    </source>
</evidence>
<dbReference type="NCBIfam" id="NF009118">
    <property type="entry name" value="PRK12469.1"/>
    <property type="match status" value="1"/>
</dbReference>
<evidence type="ECO:0000256" key="1">
    <source>
        <dbReference type="ARBA" id="ARBA00008798"/>
    </source>
</evidence>
<dbReference type="AlphaFoldDB" id="A0A397Q6R0"/>
<dbReference type="GO" id="GO:0000428">
    <property type="term" value="C:DNA-directed RNA polymerase complex"/>
    <property type="evidence" value="ECO:0007669"/>
    <property type="project" value="UniProtKB-KW"/>
</dbReference>
<reference evidence="13 14" key="1">
    <citation type="submission" date="2018-08" db="EMBL/GenBank/DDBJ databases">
        <title>Genomic Encyclopedia of Archaeal and Bacterial Type Strains, Phase II (KMG-II): from individual species to whole genera.</title>
        <authorList>
            <person name="Goeker M."/>
        </authorList>
    </citation>
    <scope>NUCLEOTIDE SEQUENCE [LARGE SCALE GENOMIC DNA]</scope>
    <source>
        <strain evidence="13 14">DSM 5002</strain>
    </source>
</reference>
<dbReference type="Pfam" id="PF04552">
    <property type="entry name" value="Sigma54_DBD"/>
    <property type="match status" value="1"/>
</dbReference>
<dbReference type="Pfam" id="PF00309">
    <property type="entry name" value="Sigma54_AID"/>
    <property type="match status" value="1"/>
</dbReference>
<dbReference type="GO" id="GO:0006352">
    <property type="term" value="P:DNA-templated transcription initiation"/>
    <property type="evidence" value="ECO:0007669"/>
    <property type="project" value="InterPro"/>
</dbReference>
<dbReference type="InterPro" id="IPR000394">
    <property type="entry name" value="RNA_pol_sigma_54"/>
</dbReference>
<dbReference type="NCBIfam" id="TIGR02395">
    <property type="entry name" value="rpoN_sigma"/>
    <property type="match status" value="1"/>
</dbReference>
<dbReference type="PRINTS" id="PR00045">
    <property type="entry name" value="SIGMA54FCT"/>
</dbReference>
<keyword evidence="6 9" id="KW-0731">Sigma factor</keyword>
<evidence type="ECO:0000256" key="6">
    <source>
        <dbReference type="ARBA" id="ARBA00023082"/>
    </source>
</evidence>
<dbReference type="PROSITE" id="PS00718">
    <property type="entry name" value="SIGMA54_2"/>
    <property type="match status" value="1"/>
</dbReference>